<dbReference type="GeneID" id="5179506"/>
<accession>Q14VX8</accession>
<name>Q14VX8_9VIRU</name>
<keyword evidence="2" id="KW-1185">Reference proteome</keyword>
<sequence length="398" mass="45412">MWSGAQYTTARAPAAPFQQVAPLTVKSDAAAQAKLLDATREALKKRTEENNWLNRNMERVLTDMREHREVLRDVLTEHSLLQTNYNFVQGCYQALRDGVTLPEQKIQMRITEELKEELMAKERRIADLVEKRGHAEMKMGMMEREHAAIKLELENIKVRHEAALSKSALTVTRFLCNNIKNNEFHPEIRTRSYRDYVLNRLVTTADEKKKQHLINSYVTNGSSNDQFDAFVHTYVRHLPSAWYLQEFYEKCPLSLKRNDLLFFFFKTVECCATPSLIAFINTAICMGEVAQKSNISKRQITLMDQESRQSIVNFTAAIDIASKDFHEKLSNIKVEVPATAVPTLASLVHPPGVKALDLILNPTQQGVTSFNLPDFTAPPVDGSKGCKNKKARLMPSWR</sequence>
<evidence type="ECO:0000313" key="1">
    <source>
        <dbReference type="EMBL" id="ABG25617.1"/>
    </source>
</evidence>
<dbReference type="EMBL" id="DQ665652">
    <property type="protein sequence ID" value="ABG25617.1"/>
    <property type="molecule type" value="Genomic_DNA"/>
</dbReference>
<protein>
    <submittedName>
        <fullName evidence="1">ORF128</fullName>
    </submittedName>
</protein>
<dbReference type="KEGG" id="vg:5179506"/>
<organism evidence="1 2">
    <name type="scientific">Ranid herpesvirus 2</name>
    <dbReference type="NCBI Taxonomy" id="389214"/>
    <lineage>
        <taxon>Viruses</taxon>
        <taxon>Duplodnaviria</taxon>
        <taxon>Heunggongvirae</taxon>
        <taxon>Peploviricota</taxon>
        <taxon>Herviviricetes</taxon>
        <taxon>Herpesvirales</taxon>
        <taxon>Alloherpesviridae</taxon>
        <taxon>Batravirus</taxon>
        <taxon>Batravirus ranidallo2</taxon>
    </lineage>
</organism>
<evidence type="ECO:0000313" key="2">
    <source>
        <dbReference type="Proteomes" id="UP000120576"/>
    </source>
</evidence>
<dbReference type="RefSeq" id="YP_656636.1">
    <property type="nucleotide sequence ID" value="NC_008210.1"/>
</dbReference>
<reference evidence="1 2" key="1">
    <citation type="journal article" date="2006" name="J. Gen. Virol.">
        <title>Genome sequences of two frog herpesviruses.</title>
        <authorList>
            <person name="Davison A.J."/>
            <person name="Cunningham C."/>
            <person name="Sauerbier W."/>
            <person name="McKinnell R.G."/>
        </authorList>
    </citation>
    <scope>NUCLEOTIDE SEQUENCE [LARGE SCALE GENOMIC DNA]</scope>
    <source>
        <strain evidence="1">ATCC VR-568</strain>
    </source>
</reference>
<dbReference type="Proteomes" id="UP000120576">
    <property type="component" value="Genome"/>
</dbReference>
<proteinExistence type="predicted"/>